<dbReference type="OrthoDB" id="3561747at2759"/>
<dbReference type="InterPro" id="IPR036514">
    <property type="entry name" value="SGNH_hydro_sf"/>
</dbReference>
<evidence type="ECO:0000313" key="2">
    <source>
        <dbReference type="EMBL" id="KAG4426048.1"/>
    </source>
</evidence>
<dbReference type="SUPFAM" id="SSF52266">
    <property type="entry name" value="SGNH hydrolase"/>
    <property type="match status" value="1"/>
</dbReference>
<keyword evidence="3" id="KW-1185">Reference proteome</keyword>
<dbReference type="EMBL" id="JAFJYH010000005">
    <property type="protein sequence ID" value="KAG4426048.1"/>
    <property type="molecule type" value="Genomic_DNA"/>
</dbReference>
<evidence type="ECO:0000256" key="1">
    <source>
        <dbReference type="SAM" id="MobiDB-lite"/>
    </source>
</evidence>
<accession>A0A8H7WJY6</accession>
<dbReference type="Proteomes" id="UP000664132">
    <property type="component" value="Unassembled WGS sequence"/>
</dbReference>
<name>A0A8H7WJY6_9HELO</name>
<gene>
    <name evidence="2" type="ORF">IFR04_000755</name>
</gene>
<comment type="caution">
    <text evidence="2">The sequence shown here is derived from an EMBL/GenBank/DDBJ whole genome shotgun (WGS) entry which is preliminary data.</text>
</comment>
<protein>
    <submittedName>
        <fullName evidence="2">Uncharacterized protein</fullName>
    </submittedName>
</protein>
<dbReference type="AlphaFoldDB" id="A0A8H7WJY6"/>
<evidence type="ECO:0000313" key="3">
    <source>
        <dbReference type="Proteomes" id="UP000664132"/>
    </source>
</evidence>
<reference evidence="2" key="1">
    <citation type="submission" date="2021-02" db="EMBL/GenBank/DDBJ databases">
        <title>Genome sequence Cadophora malorum strain M34.</title>
        <authorList>
            <person name="Stefanovic E."/>
            <person name="Vu D."/>
            <person name="Scully C."/>
            <person name="Dijksterhuis J."/>
            <person name="Roader J."/>
            <person name="Houbraken J."/>
        </authorList>
    </citation>
    <scope>NUCLEOTIDE SEQUENCE</scope>
    <source>
        <strain evidence="2">M34</strain>
    </source>
</reference>
<sequence length="431" mass="48116">MSTLLPNKGASLAANARNMNDQVRKAVVPHYRGINQKLMLAEMDDGFITLDDLGDETHPNDAGYKKMAAVWWAAFQEVERNGWLSPPQDNGLTDSSSTTVYTCPKTLAIGTAPVKIQRGSGTDDGPYTHSSQDQGVVGGNGNTFGLRDRDDCTDARIRSDAPITGPDAITVEAEHIIERVTIAEFFTFIQNPELDLEDGNGLTRVPGSVRPIDFSIIAERMAEPYRNWARTPEGQDLPAVQSLFYDIAQALGSDENTASMTNLEADVNNVKSRVLANYGEVTSDEVFRPLATNPTTENTEAALMLLRTGVSVFNYLNDDVIQILMGGINRDLRADMNLFDTFYNQDVTIPQKFTIVESLWVYFINFWATRMENRHRAYFSRRINELLTPWQDVLDGNPSPATQQVAEQAMEDIRLVADLYAEIRFEKRNLT</sequence>
<feature type="region of interest" description="Disordered" evidence="1">
    <location>
        <begin position="116"/>
        <end position="148"/>
    </location>
</feature>
<organism evidence="2 3">
    <name type="scientific">Cadophora malorum</name>
    <dbReference type="NCBI Taxonomy" id="108018"/>
    <lineage>
        <taxon>Eukaryota</taxon>
        <taxon>Fungi</taxon>
        <taxon>Dikarya</taxon>
        <taxon>Ascomycota</taxon>
        <taxon>Pezizomycotina</taxon>
        <taxon>Leotiomycetes</taxon>
        <taxon>Helotiales</taxon>
        <taxon>Ploettnerulaceae</taxon>
        <taxon>Cadophora</taxon>
    </lineage>
</organism>
<dbReference type="Gene3D" id="3.40.50.1110">
    <property type="entry name" value="SGNH hydrolase"/>
    <property type="match status" value="1"/>
</dbReference>
<proteinExistence type="predicted"/>